<evidence type="ECO:0000256" key="7">
    <source>
        <dbReference type="ARBA" id="ARBA00022898"/>
    </source>
</evidence>
<dbReference type="Gene3D" id="6.10.140.2150">
    <property type="match status" value="1"/>
</dbReference>
<accession>A0A8J1Y0E2</accession>
<dbReference type="Proteomes" id="UP000749559">
    <property type="component" value="Unassembled WGS sequence"/>
</dbReference>
<evidence type="ECO:0000313" key="18">
    <source>
        <dbReference type="EMBL" id="CAH1773626.1"/>
    </source>
</evidence>
<evidence type="ECO:0000256" key="16">
    <source>
        <dbReference type="PIRSR" id="PIRSR602129-50"/>
    </source>
</evidence>
<keyword evidence="8" id="KW-0746">Sphingolipid metabolism</keyword>
<comment type="caution">
    <text evidence="18">The sequence shown here is derived from an EMBL/GenBank/DDBJ whole genome shotgun (WGS) entry which is preliminary data.</text>
</comment>
<keyword evidence="9" id="KW-1133">Transmembrane helix</keyword>
<keyword evidence="19" id="KW-1185">Reference proteome</keyword>
<organism evidence="18 19">
    <name type="scientific">Owenia fusiformis</name>
    <name type="common">Polychaete worm</name>
    <dbReference type="NCBI Taxonomy" id="6347"/>
    <lineage>
        <taxon>Eukaryota</taxon>
        <taxon>Metazoa</taxon>
        <taxon>Spiralia</taxon>
        <taxon>Lophotrochozoa</taxon>
        <taxon>Annelida</taxon>
        <taxon>Polychaeta</taxon>
        <taxon>Sedentaria</taxon>
        <taxon>Canalipalpata</taxon>
        <taxon>Sabellida</taxon>
        <taxon>Oweniida</taxon>
        <taxon>Oweniidae</taxon>
        <taxon>Owenia</taxon>
    </lineage>
</organism>
<comment type="similarity">
    <text evidence="13">Belongs to the group II decarboxylase family. Sphingosine-1-phosphate lyase subfamily.</text>
</comment>
<dbReference type="SUPFAM" id="SSF53383">
    <property type="entry name" value="PLP-dependent transferases"/>
    <property type="match status" value="1"/>
</dbReference>
<dbReference type="InterPro" id="IPR002129">
    <property type="entry name" value="PyrdxlP-dep_de-COase"/>
</dbReference>
<dbReference type="InterPro" id="IPR050477">
    <property type="entry name" value="GrpII_AminoAcid_Decarb"/>
</dbReference>
<evidence type="ECO:0000313" key="19">
    <source>
        <dbReference type="Proteomes" id="UP000749559"/>
    </source>
</evidence>
<gene>
    <name evidence="18" type="ORF">OFUS_LOCUS1201</name>
</gene>
<evidence type="ECO:0000256" key="9">
    <source>
        <dbReference type="ARBA" id="ARBA00022989"/>
    </source>
</evidence>
<comment type="pathway">
    <text evidence="4">Sphingolipid metabolism.</text>
</comment>
<evidence type="ECO:0000256" key="10">
    <source>
        <dbReference type="ARBA" id="ARBA00023098"/>
    </source>
</evidence>
<dbReference type="EMBL" id="CAIIXF020000001">
    <property type="protein sequence ID" value="CAH1773626.1"/>
    <property type="molecule type" value="Genomic_DNA"/>
</dbReference>
<comment type="cofactor">
    <cofactor evidence="1 16 17">
        <name>pyridoxal 5'-phosphate</name>
        <dbReference type="ChEBI" id="CHEBI:597326"/>
    </cofactor>
</comment>
<comment type="pathway">
    <text evidence="3">Lipid metabolism; sphingolipid metabolism.</text>
</comment>
<dbReference type="InterPro" id="IPR015422">
    <property type="entry name" value="PyrdxlP-dep_Trfase_small"/>
</dbReference>
<dbReference type="Gene3D" id="3.90.1150.10">
    <property type="entry name" value="Aspartate Aminotransferase, domain 1"/>
    <property type="match status" value="1"/>
</dbReference>
<evidence type="ECO:0000256" key="3">
    <source>
        <dbReference type="ARBA" id="ARBA00004760"/>
    </source>
</evidence>
<keyword evidence="10" id="KW-0443">Lipid metabolism</keyword>
<dbReference type="InterPro" id="IPR015421">
    <property type="entry name" value="PyrdxlP-dep_Trfase_major"/>
</dbReference>
<evidence type="ECO:0000256" key="11">
    <source>
        <dbReference type="ARBA" id="ARBA00023136"/>
    </source>
</evidence>
<evidence type="ECO:0000256" key="2">
    <source>
        <dbReference type="ARBA" id="ARBA00004389"/>
    </source>
</evidence>
<name>A0A8J1Y0E2_OWEFU</name>
<keyword evidence="7 16" id="KW-0663">Pyridoxal phosphate</keyword>
<evidence type="ECO:0000256" key="5">
    <source>
        <dbReference type="ARBA" id="ARBA00022692"/>
    </source>
</evidence>
<dbReference type="InterPro" id="IPR015424">
    <property type="entry name" value="PyrdxlP-dep_Trfase"/>
</dbReference>
<evidence type="ECO:0000256" key="14">
    <source>
        <dbReference type="ARBA" id="ARBA00038965"/>
    </source>
</evidence>
<feature type="modified residue" description="N6-(pyridoxal phosphate)lysine" evidence="16">
    <location>
        <position position="337"/>
    </location>
</feature>
<proteinExistence type="inferred from homology"/>
<dbReference type="GO" id="GO:0019752">
    <property type="term" value="P:carboxylic acid metabolic process"/>
    <property type="evidence" value="ECO:0007669"/>
    <property type="project" value="InterPro"/>
</dbReference>
<dbReference type="EC" id="4.1.2.27" evidence="14"/>
<dbReference type="GO" id="GO:0008117">
    <property type="term" value="F:sphinganine-1-phosphate aldolase activity"/>
    <property type="evidence" value="ECO:0007669"/>
    <property type="project" value="UniProtKB-EC"/>
</dbReference>
<evidence type="ECO:0000256" key="1">
    <source>
        <dbReference type="ARBA" id="ARBA00001933"/>
    </source>
</evidence>
<dbReference type="Pfam" id="PF00282">
    <property type="entry name" value="Pyridoxal_deC"/>
    <property type="match status" value="1"/>
</dbReference>
<dbReference type="GO" id="GO:0030170">
    <property type="term" value="F:pyridoxal phosphate binding"/>
    <property type="evidence" value="ECO:0007669"/>
    <property type="project" value="InterPro"/>
</dbReference>
<comment type="subcellular location">
    <subcellularLocation>
        <location evidence="2">Endoplasmic reticulum membrane</location>
        <topology evidence="2">Single-pass membrane protein</topology>
    </subcellularLocation>
</comment>
<protein>
    <recommendedName>
        <fullName evidence="14">sphinganine-1-phosphate aldolase</fullName>
        <ecNumber evidence="14">4.1.2.27</ecNumber>
    </recommendedName>
    <alternativeName>
        <fullName evidence="15">Sphingosine-1-phosphate aldolase</fullName>
    </alternativeName>
</protein>
<dbReference type="OrthoDB" id="10254570at2759"/>
<keyword evidence="11" id="KW-0472">Membrane</keyword>
<dbReference type="GO" id="GO:0005789">
    <property type="term" value="C:endoplasmic reticulum membrane"/>
    <property type="evidence" value="ECO:0007669"/>
    <property type="project" value="UniProtKB-SubCell"/>
</dbReference>
<dbReference type="PANTHER" id="PTHR42735">
    <property type="match status" value="1"/>
</dbReference>
<dbReference type="PANTHER" id="PTHR42735:SF9">
    <property type="entry name" value="SPHINGOSINE-1-PHOSPHATE LYASE"/>
    <property type="match status" value="1"/>
</dbReference>
<evidence type="ECO:0000256" key="12">
    <source>
        <dbReference type="ARBA" id="ARBA00023239"/>
    </source>
</evidence>
<keyword evidence="6" id="KW-0256">Endoplasmic reticulum</keyword>
<evidence type="ECO:0000256" key="17">
    <source>
        <dbReference type="RuleBase" id="RU000382"/>
    </source>
</evidence>
<dbReference type="GO" id="GO:0006665">
    <property type="term" value="P:sphingolipid metabolic process"/>
    <property type="evidence" value="ECO:0007669"/>
    <property type="project" value="UniProtKB-KW"/>
</dbReference>
<reference evidence="18" key="1">
    <citation type="submission" date="2022-03" db="EMBL/GenBank/DDBJ databases">
        <authorList>
            <person name="Martin C."/>
        </authorList>
    </citation>
    <scope>NUCLEOTIDE SEQUENCE</scope>
</reference>
<keyword evidence="12 17" id="KW-0456">Lyase</keyword>
<keyword evidence="5" id="KW-0812">Transmembrane</keyword>
<evidence type="ECO:0000256" key="4">
    <source>
        <dbReference type="ARBA" id="ARBA00004991"/>
    </source>
</evidence>
<evidence type="ECO:0000256" key="13">
    <source>
        <dbReference type="ARBA" id="ARBA00038302"/>
    </source>
</evidence>
<dbReference type="AlphaFoldDB" id="A0A8J1Y0E2"/>
<dbReference type="Gene3D" id="3.40.640.10">
    <property type="entry name" value="Type I PLP-dependent aspartate aminotransferase-like (Major domain)"/>
    <property type="match status" value="1"/>
</dbReference>
<evidence type="ECO:0000256" key="8">
    <source>
        <dbReference type="ARBA" id="ARBA00022919"/>
    </source>
</evidence>
<evidence type="ECO:0000256" key="15">
    <source>
        <dbReference type="ARBA" id="ARBA00042568"/>
    </source>
</evidence>
<evidence type="ECO:0000256" key="6">
    <source>
        <dbReference type="ARBA" id="ARBA00022824"/>
    </source>
</evidence>
<dbReference type="FunFam" id="3.40.640.10:FF:000020">
    <property type="entry name" value="sphingosine-1-phosphate lyase 1"/>
    <property type="match status" value="1"/>
</dbReference>
<sequence>MICWLEHIVFTVVVAVLVKIGINEGTEGVLRTIVVTLKAVPGVNWLIHLVLRSEVRGFVKQIETKQGKKQSTGPRVTIPAKGVPHDELYKEMEVLKQGEIDPEDGKIFAYVYTAGSENFKIQQKAFSLFCEKTGYSGDHDALVTAFHHAFMHENALNPMVFPSLRRMETEAISMSAGMLNGDDEVVGSLTSGGTESILMAVKTYRDRAKKLFPQIKEPEMVAPITIHPAFEKAGHYFGVKIVHTALGKDYKAVPGLIRRAITRNTIAILCSAPQYPHGVVDPVSELSDLAVDKGLPLHVDACFGGFMLPWVEKLGYTVPVFDFRLPGVTSMSADIHKYGFGAKGASVVLYRNAEIRKFQIFAYADWPGGLFGSPSMAGTRPGGNIAAAWAALKGMGVEGYMNMAKQLMDTTVRLKEGINKIEGLQILGDPHMTAFSIGSTDSEIDILALADNMEEKGWKVERQQKPSSLHCTIMPHHVNVVDELLEAMRESAKAVKSNKALSKKGSAAMYGMVGNIPDNGIVNDFLVEFFSEMYK</sequence>